<dbReference type="GeneID" id="918397"/>
<reference evidence="1 2" key="3">
    <citation type="journal article" date="1996" name="Virology">
        <title>Analysis of 94 kb of the chlorella virus PBCV-1 330-kb genome: map positions 88 to 182.</title>
        <authorList>
            <person name="Lu Z."/>
            <person name="Li Y."/>
            <person name="Que Q."/>
            <person name="Kutish G.F."/>
            <person name="Rock D.L."/>
            <person name="Van Etten J.L."/>
        </authorList>
    </citation>
    <scope>NUCLEOTIDE SEQUENCE [LARGE SCALE GENOMIC DNA]</scope>
</reference>
<dbReference type="Proteomes" id="UP000000862">
    <property type="component" value="Segment"/>
</dbReference>
<reference evidence="1 2" key="4">
    <citation type="journal article" date="1996" name="Virology">
        <title>Analysis of 76 kb of the chlorella virus PBCV-1 330-kb genome: map positions 182 to 258.</title>
        <authorList>
            <person name="Kutish G.F."/>
            <person name="Li Y."/>
            <person name="Lu Z."/>
            <person name="Furuta M."/>
            <person name="Rock D.L."/>
            <person name="Van Etten J.L."/>
        </authorList>
    </citation>
    <scope>NUCLEOTIDE SEQUENCE [LARGE SCALE GENOMIC DNA]</scope>
</reference>
<dbReference type="EMBL" id="JF411744">
    <property type="protein sequence ID" value="AAC96882.1"/>
    <property type="molecule type" value="Genomic_DNA"/>
</dbReference>
<reference evidence="1 2" key="6">
    <citation type="journal article" date="1999" name="Virology">
        <title>Chlorella virus PBCV-1 encodes a functional homospermidine synthase.</title>
        <authorList>
            <person name="Kaiser A."/>
            <person name="Vollmert M."/>
            <person name="Tholl D."/>
            <person name="Graves M.V."/>
            <person name="Gurnon J.R."/>
            <person name="Xing W."/>
            <person name="Lisec A.D."/>
            <person name="Nickerson K.W."/>
            <person name="Van Etten J.L."/>
        </authorList>
    </citation>
    <scope>NUCLEOTIDE SEQUENCE [LARGE SCALE GENOMIC DNA]</scope>
</reference>
<reference evidence="1 2" key="2">
    <citation type="journal article" date="1995" name="Virology">
        <title>Analysis of 43 kb of the Chlorella virus PBCV-1 330-kb genome: map positions 45 to 88.</title>
        <authorList>
            <person name="Li Y."/>
            <person name="Lu Z."/>
            <person name="Burbank D.E."/>
            <person name="Kutish G.F."/>
            <person name="Rock D.L."/>
            <person name="Van Etten J.L."/>
        </authorList>
    </citation>
    <scope>NUCLEOTIDE SEQUENCE [LARGE SCALE GENOMIC DNA]</scope>
</reference>
<dbReference type="RefSeq" id="NP_048871.1">
    <property type="nucleotide sequence ID" value="NC_000852.5"/>
</dbReference>
<protein>
    <submittedName>
        <fullName evidence="1">Uncharacterized protein</fullName>
    </submittedName>
</protein>
<organismHost>
    <name type="scientific">Chlorella</name>
    <dbReference type="NCBI Taxonomy" id="3071"/>
</organismHost>
<keyword evidence="2" id="KW-1185">Reference proteome</keyword>
<gene>
    <name evidence="1" type="primary">a515L</name>
</gene>
<proteinExistence type="predicted"/>
<sequence>MHKHVRNDMMTIAHVHGTLALVESDDNNGTMETIIPRHKLHCILNIFLCRLKLLQYLNSLFLVRRLIKNSVFNFGKKIITTNDVLDTLVSKVHTNNTNLGTTGKKGNENCTSNNTKFPSKRTIADNTRRVNTTAHVCQNVLLVGDYIRLSLLRFVSTIDHAGQLYQQGSISLKLTRLLGANRHKWLGVPKSSNGTGPVIGLCT</sequence>
<accession>Q98565</accession>
<reference evidence="1 2" key="8">
    <citation type="journal article" date="2010" name="J. Virol.">
        <title>Microarray analysis of Paramecium bursaria chlorella virus 1 transcription.</title>
        <authorList>
            <person name="Yanai-Balser G.M."/>
            <person name="Duncan G.A."/>
            <person name="Eudy J.D."/>
            <person name="Wang D."/>
            <person name="Li X."/>
            <person name="Agarkova I.V."/>
            <person name="Dunigan D.D."/>
            <person name="Van Etten J.L."/>
        </authorList>
    </citation>
    <scope>NUCLEOTIDE SEQUENCE [LARGE SCALE GENOMIC DNA]</scope>
</reference>
<dbReference type="PIR" id="T18017">
    <property type="entry name" value="T18017"/>
</dbReference>
<reference evidence="1 2" key="7">
    <citation type="journal article" date="2000" name="Virology">
        <title>Characterization of a beta-1,3-glucanase encoded by chlorella virus PBCV-1.</title>
        <authorList>
            <person name="Sun L."/>
            <person name="Gurnon J.R."/>
            <person name="Adams B.J."/>
            <person name="Graves M.V."/>
            <person name="Van Etten J.L."/>
        </authorList>
    </citation>
    <scope>NUCLEOTIDE SEQUENCE [LARGE SCALE GENOMIC DNA]</scope>
</reference>
<reference evidence="1 2" key="1">
    <citation type="journal article" date="1995" name="Virology">
        <title>Analysis of 45 kb of DNA located at the left end of the chlorella virus PBCV-1 genome.</title>
        <authorList>
            <person name="Lu Z."/>
            <person name="Li Y."/>
            <person name="Zhang Y."/>
            <person name="Kutish G.F."/>
            <person name="Rock D.L."/>
            <person name="Van Etten J.L."/>
        </authorList>
    </citation>
    <scope>NUCLEOTIDE SEQUENCE [LARGE SCALE GENOMIC DNA]</scope>
</reference>
<reference evidence="1 2" key="5">
    <citation type="journal article" date="1997" name="Virology">
        <title>Analysis of 74 kb of DNA located at the right end of the 330-kb chlorella virus PBCV-1 genome.</title>
        <authorList>
            <person name="Li Y."/>
            <person name="Lu Z."/>
            <person name="Sun L."/>
            <person name="Ropp S."/>
            <person name="Kutish G.F."/>
            <person name="Rock D.L."/>
            <person name="Van Etten J.L."/>
        </authorList>
    </citation>
    <scope>NUCLEOTIDE SEQUENCE [LARGE SCALE GENOMIC DNA]</scope>
</reference>
<organism evidence="1 2">
    <name type="scientific">Paramecium bursaria Chlorella virus 1</name>
    <name type="common">PBCV-1</name>
    <dbReference type="NCBI Taxonomy" id="10506"/>
    <lineage>
        <taxon>Viruses</taxon>
        <taxon>Varidnaviria</taxon>
        <taxon>Bamfordvirae</taxon>
        <taxon>Nucleocytoviricota</taxon>
        <taxon>Megaviricetes</taxon>
        <taxon>Algavirales</taxon>
        <taxon>Phycodnaviridae</taxon>
        <taxon>Chlorovirus</taxon>
        <taxon>Chlorovirus vanettense</taxon>
    </lineage>
</organism>
<name>Q98565_PBCV1</name>
<dbReference type="KEGG" id="vg:918397"/>
<evidence type="ECO:0000313" key="1">
    <source>
        <dbReference type="EMBL" id="AAC96882.1"/>
    </source>
</evidence>
<evidence type="ECO:0000313" key="2">
    <source>
        <dbReference type="Proteomes" id="UP000000862"/>
    </source>
</evidence>